<protein>
    <submittedName>
        <fullName evidence="1">Uncharacterized protein</fullName>
    </submittedName>
</protein>
<dbReference type="EMBL" id="AP023356">
    <property type="protein sequence ID" value="BCJ48472.1"/>
    <property type="molecule type" value="Genomic_DNA"/>
</dbReference>
<name>A0ABM7MA06_9ACTN</name>
<dbReference type="InterPro" id="IPR021323">
    <property type="entry name" value="DUF2927"/>
</dbReference>
<keyword evidence="2" id="KW-1185">Reference proteome</keyword>
<reference evidence="1 2" key="1">
    <citation type="submission" date="2020-08" db="EMBL/GenBank/DDBJ databases">
        <title>Whole genome shotgun sequence of Actinoplanes ianthinogenes NBRC 13996.</title>
        <authorList>
            <person name="Komaki H."/>
            <person name="Tamura T."/>
        </authorList>
    </citation>
    <scope>NUCLEOTIDE SEQUENCE [LARGE SCALE GENOMIC DNA]</scope>
    <source>
        <strain evidence="1 2">NBRC 13996</strain>
    </source>
</reference>
<organism evidence="1 2">
    <name type="scientific">Actinoplanes ianthinogenes</name>
    <dbReference type="NCBI Taxonomy" id="122358"/>
    <lineage>
        <taxon>Bacteria</taxon>
        <taxon>Bacillati</taxon>
        <taxon>Actinomycetota</taxon>
        <taxon>Actinomycetes</taxon>
        <taxon>Micromonosporales</taxon>
        <taxon>Micromonosporaceae</taxon>
        <taxon>Actinoplanes</taxon>
    </lineage>
</organism>
<gene>
    <name evidence="1" type="ORF">Aiant_91290</name>
</gene>
<dbReference type="Pfam" id="PF11150">
    <property type="entry name" value="DUF2927"/>
    <property type="match status" value="1"/>
</dbReference>
<proteinExistence type="predicted"/>
<sequence>MPSAVPSATPSVAPVRPSISKAGLAYFFTVALRSQYGTDADVATMWVQPEVTVRVHGGTKRSRSCLNKVVADFNALTATTDLTLTGGTPDIEFYFAPVTKFRSIEPHYVPGNDGFFYVHWSSGFEMTSGTVMIRSTGIGERARCHLIRAELTRAMGMANNSGKYPDSIFYGRYSTPTRYSSLDKEVIRLLYSGAVHPGDDKKSITRAVTVR</sequence>
<evidence type="ECO:0000313" key="1">
    <source>
        <dbReference type="EMBL" id="BCJ48472.1"/>
    </source>
</evidence>
<accession>A0ABM7MA06</accession>
<dbReference type="Proteomes" id="UP000676967">
    <property type="component" value="Chromosome"/>
</dbReference>
<evidence type="ECO:0000313" key="2">
    <source>
        <dbReference type="Proteomes" id="UP000676967"/>
    </source>
</evidence>